<keyword evidence="2" id="KW-0472">Membrane</keyword>
<evidence type="ECO:0000313" key="4">
    <source>
        <dbReference type="EMBL" id="TQL58172.1"/>
    </source>
</evidence>
<comment type="caution">
    <text evidence="4">The sequence shown here is derived from an EMBL/GenBank/DDBJ whole genome shotgun (WGS) entry which is preliminary data.</text>
</comment>
<dbReference type="Proteomes" id="UP000316196">
    <property type="component" value="Unassembled WGS sequence"/>
</dbReference>
<name>A0A542ZCX3_9ACTN</name>
<dbReference type="Pfam" id="PF08044">
    <property type="entry name" value="DUF1707"/>
    <property type="match status" value="1"/>
</dbReference>
<dbReference type="AlphaFoldDB" id="A0A542ZCX3"/>
<dbReference type="EMBL" id="VFOR01000002">
    <property type="protein sequence ID" value="TQL58172.1"/>
    <property type="molecule type" value="Genomic_DNA"/>
</dbReference>
<proteinExistence type="predicted"/>
<protein>
    <submittedName>
        <fullName evidence="4">Uncharacterized protein DUF1707</fullName>
    </submittedName>
</protein>
<accession>A0A542ZCX3</accession>
<reference evidence="4 5" key="1">
    <citation type="submission" date="2019-06" db="EMBL/GenBank/DDBJ databases">
        <title>Sequencing the genomes of 1000 actinobacteria strains.</title>
        <authorList>
            <person name="Klenk H.-P."/>
        </authorList>
    </citation>
    <scope>NUCLEOTIDE SEQUENCE [LARGE SCALE GENOMIC DNA]</scope>
    <source>
        <strain evidence="4 5">DSM 8251</strain>
    </source>
</reference>
<feature type="compositionally biased region" description="Basic and acidic residues" evidence="1">
    <location>
        <begin position="11"/>
        <end position="21"/>
    </location>
</feature>
<sequence>MESGFPVYGDEAEHADKRASAHARERVRQRLAQARDCGELTVAEYEQRAAAVDGALTYGSLGELTHDLVDGKELAVPTREDLVSVASQNQTPGWLQKTPPITVPWITTSLILSTIWGISCVASGELIWFWPIWPLGIMAAIFVAQMATGQRGPSKKHDEGPGRDD</sequence>
<dbReference type="RefSeq" id="WP_142093990.1">
    <property type="nucleotide sequence ID" value="NZ_BAAAMD010000002.1"/>
</dbReference>
<dbReference type="OrthoDB" id="4803675at2"/>
<keyword evidence="2" id="KW-0812">Transmembrane</keyword>
<feature type="transmembrane region" description="Helical" evidence="2">
    <location>
        <begin position="128"/>
        <end position="147"/>
    </location>
</feature>
<feature type="region of interest" description="Disordered" evidence="1">
    <location>
        <begin position="1"/>
        <end position="21"/>
    </location>
</feature>
<evidence type="ECO:0000313" key="5">
    <source>
        <dbReference type="Proteomes" id="UP000316196"/>
    </source>
</evidence>
<feature type="domain" description="DUF1707" evidence="3">
    <location>
        <begin position="18"/>
        <end position="68"/>
    </location>
</feature>
<gene>
    <name evidence="4" type="ORF">FB460_2026</name>
</gene>
<keyword evidence="5" id="KW-1185">Reference proteome</keyword>
<organism evidence="4 5">
    <name type="scientific">Propioniferax innocua</name>
    <dbReference type="NCBI Taxonomy" id="1753"/>
    <lineage>
        <taxon>Bacteria</taxon>
        <taxon>Bacillati</taxon>
        <taxon>Actinomycetota</taxon>
        <taxon>Actinomycetes</taxon>
        <taxon>Propionibacteriales</taxon>
        <taxon>Propionibacteriaceae</taxon>
        <taxon>Propioniferax</taxon>
    </lineage>
</organism>
<evidence type="ECO:0000259" key="3">
    <source>
        <dbReference type="Pfam" id="PF08044"/>
    </source>
</evidence>
<dbReference type="InterPro" id="IPR012551">
    <property type="entry name" value="DUF1707_SHOCT-like"/>
</dbReference>
<evidence type="ECO:0000256" key="2">
    <source>
        <dbReference type="SAM" id="Phobius"/>
    </source>
</evidence>
<keyword evidence="2" id="KW-1133">Transmembrane helix</keyword>
<evidence type="ECO:0000256" key="1">
    <source>
        <dbReference type="SAM" id="MobiDB-lite"/>
    </source>
</evidence>